<evidence type="ECO:0000313" key="2">
    <source>
        <dbReference type="EMBL" id="CAB5312906.1"/>
    </source>
</evidence>
<dbReference type="OrthoDB" id="2395033at2759"/>
<accession>A0A915YQS3</accession>
<sequence length="421" mass="49196">MTPLNILPSFGKIKPSDASDSKSHVTVLDKNGYNKKYLHRIRNIFAYSFQTHKLNPYIVSDTRGLRSKTTQRKGKDYKTVNFNPWKEVHSTRLGLKYNVIVKRYNEWKGKNNSDLKEVMEPITHNRKGKSTTRPFYKEYKNVEFYDYRTPQQVKRWNRLKKSTIKHEEFLYHSKPFLLKENSTVFKKVSHLVEREPSYEKSEEDKLLDQLTQKRAKNWRRRVNNRNKLKKKLPALPVNFSGDARNYYFQTYNINLFAYKVRRRYDLQPSPPQVISQPTQPQIDPLAHYALRRAQYEGARALATFHQNSTAFKTLAPLLVEPTLPPMVYPSAKEKARLNALANDDTPLPNSNQPTNDLLLRRIARPRSKKNTPSTDIVDNCNTPPPGPSRPTTDSPPRPIARPHRRINDLPPTPESDIYPFK</sequence>
<gene>
    <name evidence="2" type="ORF">CHRIB12_LOCUS1681</name>
</gene>
<dbReference type="VEuPathDB" id="FungiDB:RhiirFUN_024357"/>
<dbReference type="Proteomes" id="UP000684084">
    <property type="component" value="Unassembled WGS sequence"/>
</dbReference>
<evidence type="ECO:0000256" key="1">
    <source>
        <dbReference type="SAM" id="MobiDB-lite"/>
    </source>
</evidence>
<dbReference type="VEuPathDB" id="FungiDB:RhiirFUN_024356"/>
<feature type="compositionally biased region" description="Pro residues" evidence="1">
    <location>
        <begin position="382"/>
        <end position="399"/>
    </location>
</feature>
<organism evidence="2 3">
    <name type="scientific">Rhizophagus irregularis</name>
    <dbReference type="NCBI Taxonomy" id="588596"/>
    <lineage>
        <taxon>Eukaryota</taxon>
        <taxon>Fungi</taxon>
        <taxon>Fungi incertae sedis</taxon>
        <taxon>Mucoromycota</taxon>
        <taxon>Glomeromycotina</taxon>
        <taxon>Glomeromycetes</taxon>
        <taxon>Glomerales</taxon>
        <taxon>Glomeraceae</taxon>
        <taxon>Rhizophagus</taxon>
    </lineage>
</organism>
<name>A0A915YQS3_9GLOM</name>
<reference evidence="2" key="1">
    <citation type="submission" date="2020-05" db="EMBL/GenBank/DDBJ databases">
        <authorList>
            <person name="Rincon C."/>
            <person name="Sanders R I."/>
            <person name="Robbins C."/>
            <person name="Chaturvedi A."/>
        </authorList>
    </citation>
    <scope>NUCLEOTIDE SEQUENCE</scope>
    <source>
        <strain evidence="2">CHB12</strain>
    </source>
</reference>
<protein>
    <submittedName>
        <fullName evidence="2">Uncharacterized protein</fullName>
    </submittedName>
</protein>
<feature type="compositionally biased region" description="Polar residues" evidence="1">
    <location>
        <begin position="370"/>
        <end position="381"/>
    </location>
</feature>
<dbReference type="EMBL" id="CAGKOT010000002">
    <property type="protein sequence ID" value="CAB5312906.1"/>
    <property type="molecule type" value="Genomic_DNA"/>
</dbReference>
<dbReference type="AlphaFoldDB" id="A0A915YQS3"/>
<proteinExistence type="predicted"/>
<feature type="region of interest" description="Disordered" evidence="1">
    <location>
        <begin position="364"/>
        <end position="421"/>
    </location>
</feature>
<comment type="caution">
    <text evidence="2">The sequence shown here is derived from an EMBL/GenBank/DDBJ whole genome shotgun (WGS) entry which is preliminary data.</text>
</comment>
<evidence type="ECO:0000313" key="3">
    <source>
        <dbReference type="Proteomes" id="UP000684084"/>
    </source>
</evidence>